<comment type="subcellular location">
    <subcellularLocation>
        <location evidence="2">Membrane</location>
        <topology evidence="2">Multi-pass membrane protein</topology>
    </subcellularLocation>
</comment>
<dbReference type="SMART" id="SM00091">
    <property type="entry name" value="PAS"/>
    <property type="match status" value="1"/>
</dbReference>
<keyword evidence="9" id="KW-0067">ATP-binding</keyword>
<dbReference type="InterPro" id="IPR050351">
    <property type="entry name" value="BphY/WalK/GraS-like"/>
</dbReference>
<dbReference type="InterPro" id="IPR003594">
    <property type="entry name" value="HATPase_dom"/>
</dbReference>
<dbReference type="InterPro" id="IPR004358">
    <property type="entry name" value="Sig_transdc_His_kin-like_C"/>
</dbReference>
<dbReference type="SMART" id="SM00448">
    <property type="entry name" value="REC"/>
    <property type="match status" value="1"/>
</dbReference>
<dbReference type="Gene3D" id="3.30.450.20">
    <property type="entry name" value="PAS domain"/>
    <property type="match status" value="1"/>
</dbReference>
<dbReference type="PANTHER" id="PTHR42878">
    <property type="entry name" value="TWO-COMPONENT HISTIDINE KINASE"/>
    <property type="match status" value="1"/>
</dbReference>
<evidence type="ECO:0000256" key="1">
    <source>
        <dbReference type="ARBA" id="ARBA00000085"/>
    </source>
</evidence>
<dbReference type="InterPro" id="IPR003661">
    <property type="entry name" value="HisK_dim/P_dom"/>
</dbReference>
<dbReference type="PROSITE" id="PS50110">
    <property type="entry name" value="RESPONSE_REGULATORY"/>
    <property type="match status" value="1"/>
</dbReference>
<keyword evidence="11" id="KW-0902">Two-component regulatory system</keyword>
<keyword evidence="6" id="KW-0812">Transmembrane</keyword>
<dbReference type="CDD" id="cd00156">
    <property type="entry name" value="REC"/>
    <property type="match status" value="1"/>
</dbReference>
<dbReference type="InterPro" id="IPR036890">
    <property type="entry name" value="HATPase_C_sf"/>
</dbReference>
<keyword evidence="12" id="KW-0472">Membrane</keyword>
<gene>
    <name evidence="17" type="ORF">C3K47_05950</name>
</gene>
<keyword evidence="18" id="KW-1185">Reference proteome</keyword>
<evidence type="ECO:0000313" key="18">
    <source>
        <dbReference type="Proteomes" id="UP000236893"/>
    </source>
</evidence>
<evidence type="ECO:0000256" key="4">
    <source>
        <dbReference type="ARBA" id="ARBA00022553"/>
    </source>
</evidence>
<dbReference type="InterPro" id="IPR035965">
    <property type="entry name" value="PAS-like_dom_sf"/>
</dbReference>
<dbReference type="SMART" id="SM00388">
    <property type="entry name" value="HisKA"/>
    <property type="match status" value="1"/>
</dbReference>
<dbReference type="InterPro" id="IPR005467">
    <property type="entry name" value="His_kinase_dom"/>
</dbReference>
<dbReference type="Gene3D" id="3.40.50.2300">
    <property type="match status" value="1"/>
</dbReference>
<dbReference type="GO" id="GO:0000155">
    <property type="term" value="F:phosphorelay sensor kinase activity"/>
    <property type="evidence" value="ECO:0007669"/>
    <property type="project" value="InterPro"/>
</dbReference>
<accession>A0A2S5A446</accession>
<dbReference type="InterPro" id="IPR036097">
    <property type="entry name" value="HisK_dim/P_sf"/>
</dbReference>
<evidence type="ECO:0000256" key="7">
    <source>
        <dbReference type="ARBA" id="ARBA00022741"/>
    </source>
</evidence>
<evidence type="ECO:0000256" key="12">
    <source>
        <dbReference type="ARBA" id="ARBA00023136"/>
    </source>
</evidence>
<evidence type="ECO:0000256" key="5">
    <source>
        <dbReference type="ARBA" id="ARBA00022679"/>
    </source>
</evidence>
<dbReference type="GO" id="GO:0005524">
    <property type="term" value="F:ATP binding"/>
    <property type="evidence" value="ECO:0007669"/>
    <property type="project" value="UniProtKB-KW"/>
</dbReference>
<dbReference type="SUPFAM" id="SSF55785">
    <property type="entry name" value="PYP-like sensor domain (PAS domain)"/>
    <property type="match status" value="1"/>
</dbReference>
<dbReference type="Proteomes" id="UP000236893">
    <property type="component" value="Unassembled WGS sequence"/>
</dbReference>
<evidence type="ECO:0000256" key="6">
    <source>
        <dbReference type="ARBA" id="ARBA00022692"/>
    </source>
</evidence>
<evidence type="ECO:0000256" key="2">
    <source>
        <dbReference type="ARBA" id="ARBA00004141"/>
    </source>
</evidence>
<organism evidence="17 18">
    <name type="scientific">Solitalea longa</name>
    <dbReference type="NCBI Taxonomy" id="2079460"/>
    <lineage>
        <taxon>Bacteria</taxon>
        <taxon>Pseudomonadati</taxon>
        <taxon>Bacteroidota</taxon>
        <taxon>Sphingobacteriia</taxon>
        <taxon>Sphingobacteriales</taxon>
        <taxon>Sphingobacteriaceae</taxon>
        <taxon>Solitalea</taxon>
    </lineage>
</organism>
<evidence type="ECO:0000256" key="9">
    <source>
        <dbReference type="ARBA" id="ARBA00022840"/>
    </source>
</evidence>
<feature type="domain" description="Response regulatory" evidence="15">
    <location>
        <begin position="6"/>
        <end position="123"/>
    </location>
</feature>
<dbReference type="InterPro" id="IPR011006">
    <property type="entry name" value="CheY-like_superfamily"/>
</dbReference>
<keyword evidence="7" id="KW-0547">Nucleotide-binding</keyword>
<dbReference type="Gene3D" id="3.30.565.10">
    <property type="entry name" value="Histidine kinase-like ATPase, C-terminal domain"/>
    <property type="match status" value="1"/>
</dbReference>
<dbReference type="GO" id="GO:0000156">
    <property type="term" value="F:phosphorelay response regulator activity"/>
    <property type="evidence" value="ECO:0007669"/>
    <property type="project" value="TreeGrafter"/>
</dbReference>
<reference evidence="17 18" key="1">
    <citation type="submission" date="2018-01" db="EMBL/GenBank/DDBJ databases">
        <authorList>
            <person name="Gaut B.S."/>
            <person name="Morton B.R."/>
            <person name="Clegg M.T."/>
            <person name="Duvall M.R."/>
        </authorList>
    </citation>
    <scope>NUCLEOTIDE SEQUENCE [LARGE SCALE GENOMIC DNA]</scope>
    <source>
        <strain evidence="17 18">HR-AV</strain>
    </source>
</reference>
<dbReference type="Pfam" id="PF00989">
    <property type="entry name" value="PAS"/>
    <property type="match status" value="1"/>
</dbReference>
<dbReference type="GO" id="GO:0006355">
    <property type="term" value="P:regulation of DNA-templated transcription"/>
    <property type="evidence" value="ECO:0007669"/>
    <property type="project" value="InterPro"/>
</dbReference>
<evidence type="ECO:0000256" key="13">
    <source>
        <dbReference type="PROSITE-ProRule" id="PRU00169"/>
    </source>
</evidence>
<evidence type="ECO:0000259" key="14">
    <source>
        <dbReference type="PROSITE" id="PS50109"/>
    </source>
</evidence>
<name>A0A2S5A446_9SPHI</name>
<dbReference type="OrthoDB" id="1931120at2"/>
<evidence type="ECO:0000256" key="10">
    <source>
        <dbReference type="ARBA" id="ARBA00022989"/>
    </source>
</evidence>
<dbReference type="GO" id="GO:0030295">
    <property type="term" value="F:protein kinase activator activity"/>
    <property type="evidence" value="ECO:0007669"/>
    <property type="project" value="TreeGrafter"/>
</dbReference>
<keyword evidence="10" id="KW-1133">Transmembrane helix</keyword>
<dbReference type="InterPro" id="IPR000014">
    <property type="entry name" value="PAS"/>
</dbReference>
<feature type="modified residue" description="4-aspartylphosphate" evidence="13">
    <location>
        <position position="58"/>
    </location>
</feature>
<dbReference type="GO" id="GO:0007234">
    <property type="term" value="P:osmosensory signaling via phosphorelay pathway"/>
    <property type="evidence" value="ECO:0007669"/>
    <property type="project" value="TreeGrafter"/>
</dbReference>
<dbReference type="RefSeq" id="WP_103788213.1">
    <property type="nucleotide sequence ID" value="NZ_PQVF01000004.1"/>
</dbReference>
<evidence type="ECO:0000256" key="8">
    <source>
        <dbReference type="ARBA" id="ARBA00022777"/>
    </source>
</evidence>
<dbReference type="SMART" id="SM00387">
    <property type="entry name" value="HATPase_c"/>
    <property type="match status" value="1"/>
</dbReference>
<keyword evidence="8" id="KW-0418">Kinase</keyword>
<dbReference type="Pfam" id="PF00512">
    <property type="entry name" value="HisKA"/>
    <property type="match status" value="1"/>
</dbReference>
<dbReference type="Pfam" id="PF00072">
    <property type="entry name" value="Response_reg"/>
    <property type="match status" value="1"/>
</dbReference>
<feature type="domain" description="Histidine kinase" evidence="14">
    <location>
        <begin position="266"/>
        <end position="473"/>
    </location>
</feature>
<dbReference type="AlphaFoldDB" id="A0A2S5A446"/>
<dbReference type="SUPFAM" id="SSF55874">
    <property type="entry name" value="ATPase domain of HSP90 chaperone/DNA topoisomerase II/histidine kinase"/>
    <property type="match status" value="1"/>
</dbReference>
<dbReference type="NCBIfam" id="TIGR00229">
    <property type="entry name" value="sensory_box"/>
    <property type="match status" value="1"/>
</dbReference>
<dbReference type="PRINTS" id="PR00344">
    <property type="entry name" value="BCTRLSENSOR"/>
</dbReference>
<comment type="caution">
    <text evidence="17">The sequence shown here is derived from an EMBL/GenBank/DDBJ whole genome shotgun (WGS) entry which is preliminary data.</text>
</comment>
<evidence type="ECO:0000259" key="15">
    <source>
        <dbReference type="PROSITE" id="PS50110"/>
    </source>
</evidence>
<dbReference type="PANTHER" id="PTHR42878:SF7">
    <property type="entry name" value="SENSOR HISTIDINE KINASE GLRK"/>
    <property type="match status" value="1"/>
</dbReference>
<dbReference type="CDD" id="cd00082">
    <property type="entry name" value="HisKA"/>
    <property type="match status" value="1"/>
</dbReference>
<dbReference type="InterPro" id="IPR001789">
    <property type="entry name" value="Sig_transdc_resp-reg_receiver"/>
</dbReference>
<keyword evidence="4 13" id="KW-0597">Phosphoprotein</keyword>
<dbReference type="SUPFAM" id="SSF47384">
    <property type="entry name" value="Homodimeric domain of signal transducing histidine kinase"/>
    <property type="match status" value="1"/>
</dbReference>
<keyword evidence="5" id="KW-0808">Transferase</keyword>
<dbReference type="SUPFAM" id="SSF52172">
    <property type="entry name" value="CheY-like"/>
    <property type="match status" value="1"/>
</dbReference>
<dbReference type="Gene3D" id="1.10.287.130">
    <property type="match status" value="1"/>
</dbReference>
<dbReference type="EMBL" id="PQVF01000004">
    <property type="protein sequence ID" value="POY37306.1"/>
    <property type="molecule type" value="Genomic_DNA"/>
</dbReference>
<dbReference type="GO" id="GO:0016020">
    <property type="term" value="C:membrane"/>
    <property type="evidence" value="ECO:0007669"/>
    <property type="project" value="UniProtKB-SubCell"/>
</dbReference>
<dbReference type="EC" id="2.7.13.3" evidence="3"/>
<evidence type="ECO:0000256" key="3">
    <source>
        <dbReference type="ARBA" id="ARBA00012438"/>
    </source>
</evidence>
<dbReference type="CDD" id="cd00130">
    <property type="entry name" value="PAS"/>
    <property type="match status" value="1"/>
</dbReference>
<dbReference type="PROSITE" id="PS50109">
    <property type="entry name" value="HIS_KIN"/>
    <property type="match status" value="1"/>
</dbReference>
<dbReference type="InterPro" id="IPR013767">
    <property type="entry name" value="PAS_fold"/>
</dbReference>
<evidence type="ECO:0000259" key="16">
    <source>
        <dbReference type="PROSITE" id="PS50112"/>
    </source>
</evidence>
<evidence type="ECO:0000313" key="17">
    <source>
        <dbReference type="EMBL" id="POY37306.1"/>
    </source>
</evidence>
<sequence>MLNYITIVIIDDDEDDFLLTKHYLDSVPAQKYLVKRAANYDEALMFFAEDDIDVFLVDYKLGKYRGIDILNIAKVYDVNAPFIIVTGKGNINIDKEAMRAGASDYLIKDELSPSILERSIRYSIERFNQLKVIENKEKKYKEIFEKSGDVILLTDHSGKILDANPSAIKKFEKSREELLNLRILHLIEDREQLHFWERVITRQIQGEVFNFYSPPMSKRLLGLISFNEQGEHSYQFIIHDVTKISVKEKEKREEEKFIATGRIARVIAHEVKNPLTNINFAVSELKSTSKTTEKGVLIDIIERNCYRINSLINELLTSTKFSKLYLNKHNINQLISETIDLAKDTAEQSNVVIKQSLSTIEDFFIDADKIKVALLNIIINAIEAVENDNGEVHIASTYENNKVIITVSDNGKGIKKENLHKLFEAFYTENKLGGTGLGLTTTQNILLSHEGSIDVESEEGVGSTFTITLQPMQLLELYSSMNEVDQ</sequence>
<dbReference type="Pfam" id="PF02518">
    <property type="entry name" value="HATPase_c"/>
    <property type="match status" value="1"/>
</dbReference>
<protein>
    <recommendedName>
        <fullName evidence="3">histidine kinase</fullName>
        <ecNumber evidence="3">2.7.13.3</ecNumber>
    </recommendedName>
</protein>
<evidence type="ECO:0000256" key="11">
    <source>
        <dbReference type="ARBA" id="ARBA00023012"/>
    </source>
</evidence>
<dbReference type="PROSITE" id="PS50112">
    <property type="entry name" value="PAS"/>
    <property type="match status" value="1"/>
</dbReference>
<comment type="catalytic activity">
    <reaction evidence="1">
        <text>ATP + protein L-histidine = ADP + protein N-phospho-L-histidine.</text>
        <dbReference type="EC" id="2.7.13.3"/>
    </reaction>
</comment>
<proteinExistence type="predicted"/>
<feature type="domain" description="PAS" evidence="16">
    <location>
        <begin position="136"/>
        <end position="207"/>
    </location>
</feature>